<dbReference type="EMBL" id="CXPG01000014">
    <property type="protein sequence ID" value="CTQ32777.1"/>
    <property type="molecule type" value="Genomic_DNA"/>
</dbReference>
<evidence type="ECO:0000313" key="11">
    <source>
        <dbReference type="Proteomes" id="UP000048908"/>
    </source>
</evidence>
<dbReference type="GO" id="GO:0005525">
    <property type="term" value="F:GTP binding"/>
    <property type="evidence" value="ECO:0007669"/>
    <property type="project" value="UniProtKB-UniRule"/>
</dbReference>
<feature type="domain" description="TrmE-type G" evidence="9">
    <location>
        <begin position="214"/>
        <end position="354"/>
    </location>
</feature>
<comment type="function">
    <text evidence="7">Exhibits a very high intrinsic GTPase hydrolysis rate. Involved in the addition of a carboxymethylaminomethyl (cmnm) group at the wobble position (U34) of certain tRNAs, forming tRNA-cmnm(5)s(2)U34.</text>
</comment>
<comment type="similarity">
    <text evidence="1 7 8">Belongs to the TRAFAC class TrmE-Era-EngA-EngB-Septin-like GTPase superfamily. TrmE GTPase family.</text>
</comment>
<feature type="binding site" evidence="7">
    <location>
        <begin position="243"/>
        <end position="249"/>
    </location>
    <ligand>
        <name>GTP</name>
        <dbReference type="ChEBI" id="CHEBI:37565"/>
    </ligand>
</feature>
<evidence type="ECO:0000256" key="3">
    <source>
        <dbReference type="ARBA" id="ARBA00022741"/>
    </source>
</evidence>
<feature type="binding site" evidence="7">
    <location>
        <position position="429"/>
    </location>
    <ligand>
        <name>(6S)-5-formyl-5,6,7,8-tetrahydrofolate</name>
        <dbReference type="ChEBI" id="CHEBI:57457"/>
    </ligand>
</feature>
<dbReference type="InterPro" id="IPR027368">
    <property type="entry name" value="MnmE_dom2"/>
</dbReference>
<evidence type="ECO:0000256" key="2">
    <source>
        <dbReference type="ARBA" id="ARBA00022694"/>
    </source>
</evidence>
<dbReference type="InterPro" id="IPR004520">
    <property type="entry name" value="GTPase_MnmE"/>
</dbReference>
<comment type="subcellular location">
    <subcellularLocation>
        <location evidence="7">Cytoplasm</location>
    </subcellularLocation>
</comment>
<dbReference type="NCBIfam" id="TIGR00450">
    <property type="entry name" value="mnmE_trmE_thdF"/>
    <property type="match status" value="1"/>
</dbReference>
<dbReference type="InterPro" id="IPR027417">
    <property type="entry name" value="P-loop_NTPase"/>
</dbReference>
<dbReference type="InterPro" id="IPR027266">
    <property type="entry name" value="TrmE/GcvT-like"/>
</dbReference>
<reference evidence="10 11" key="1">
    <citation type="submission" date="2015-07" db="EMBL/GenBank/DDBJ databases">
        <authorList>
            <person name="Noorani M."/>
        </authorList>
    </citation>
    <scope>NUCLEOTIDE SEQUENCE [LARGE SCALE GENOMIC DNA]</scope>
    <source>
        <strain evidence="10 11">CECT 5088</strain>
    </source>
</reference>
<dbReference type="EC" id="3.6.-.-" evidence="7"/>
<dbReference type="GO" id="GO:0003924">
    <property type="term" value="F:GTPase activity"/>
    <property type="evidence" value="ECO:0007669"/>
    <property type="project" value="UniProtKB-UniRule"/>
</dbReference>
<dbReference type="PROSITE" id="PS51709">
    <property type="entry name" value="G_TRME"/>
    <property type="match status" value="1"/>
</dbReference>
<dbReference type="SUPFAM" id="SSF116878">
    <property type="entry name" value="TrmE connector domain"/>
    <property type="match status" value="1"/>
</dbReference>
<dbReference type="PANTHER" id="PTHR42714">
    <property type="entry name" value="TRNA MODIFICATION GTPASE GTPBP3"/>
    <property type="match status" value="1"/>
</dbReference>
<protein>
    <recommendedName>
        <fullName evidence="7">tRNA modification GTPase MnmE</fullName>
        <ecNumber evidence="7">3.6.-.-</ecNumber>
    </recommendedName>
</protein>
<dbReference type="InterPro" id="IPR005225">
    <property type="entry name" value="Small_GTP-bd"/>
</dbReference>
<dbReference type="HAMAP" id="MF_00379">
    <property type="entry name" value="GTPase_MnmE"/>
    <property type="match status" value="1"/>
</dbReference>
<dbReference type="CDD" id="cd04164">
    <property type="entry name" value="trmE"/>
    <property type="match status" value="1"/>
</dbReference>
<keyword evidence="3 7" id="KW-0547">Nucleotide-binding</keyword>
<evidence type="ECO:0000256" key="1">
    <source>
        <dbReference type="ARBA" id="ARBA00011043"/>
    </source>
</evidence>
<comment type="caution">
    <text evidence="7">Lacks conserved residue(s) required for the propagation of feature annotation.</text>
</comment>
<keyword evidence="5 7" id="KW-0630">Potassium</keyword>
<dbReference type="GO" id="GO:0002098">
    <property type="term" value="P:tRNA wobble uridine modification"/>
    <property type="evidence" value="ECO:0007669"/>
    <property type="project" value="TreeGrafter"/>
</dbReference>
<dbReference type="Pfam" id="PF12631">
    <property type="entry name" value="MnmE_helical"/>
    <property type="match status" value="1"/>
</dbReference>
<dbReference type="PANTHER" id="PTHR42714:SF2">
    <property type="entry name" value="TRNA MODIFICATION GTPASE GTPBP3, MITOCHONDRIAL"/>
    <property type="match status" value="1"/>
</dbReference>
<evidence type="ECO:0000313" key="10">
    <source>
        <dbReference type="EMBL" id="CTQ32777.1"/>
    </source>
</evidence>
<keyword evidence="6 7" id="KW-0342">GTP-binding</keyword>
<feature type="binding site" evidence="7">
    <location>
        <position position="78"/>
    </location>
    <ligand>
        <name>(6S)-5-formyl-5,6,7,8-tetrahydrofolate</name>
        <dbReference type="ChEBI" id="CHEBI:57457"/>
    </ligand>
</feature>
<feature type="binding site" evidence="7">
    <location>
        <position position="228"/>
    </location>
    <ligand>
        <name>Mg(2+)</name>
        <dbReference type="ChEBI" id="CHEBI:18420"/>
    </ligand>
</feature>
<evidence type="ECO:0000259" key="9">
    <source>
        <dbReference type="PROSITE" id="PS51709"/>
    </source>
</evidence>
<dbReference type="InterPro" id="IPR025867">
    <property type="entry name" value="MnmE_helical"/>
</dbReference>
<keyword evidence="2 7" id="KW-0819">tRNA processing</keyword>
<evidence type="ECO:0000256" key="4">
    <source>
        <dbReference type="ARBA" id="ARBA00022801"/>
    </source>
</evidence>
<dbReference type="SUPFAM" id="SSF52540">
    <property type="entry name" value="P-loop containing nucleoside triphosphate hydrolases"/>
    <property type="match status" value="1"/>
</dbReference>
<dbReference type="FunFam" id="3.30.1360.120:FF:000007">
    <property type="entry name" value="tRNA modification GTPase GTPBP3, mitochondrial"/>
    <property type="match status" value="1"/>
</dbReference>
<feature type="binding site" evidence="7">
    <location>
        <begin position="268"/>
        <end position="271"/>
    </location>
    <ligand>
        <name>GTP</name>
        <dbReference type="ChEBI" id="CHEBI:37565"/>
    </ligand>
</feature>
<dbReference type="Proteomes" id="UP000048908">
    <property type="component" value="Unassembled WGS sequence"/>
</dbReference>
<dbReference type="NCBIfam" id="NF003661">
    <property type="entry name" value="PRK05291.1-3"/>
    <property type="match status" value="1"/>
</dbReference>
<comment type="subunit">
    <text evidence="7">Homodimer. Heterotetramer of two MnmE and two MnmG subunits.</text>
</comment>
<proteinExistence type="inferred from homology"/>
<dbReference type="GO" id="GO:0005737">
    <property type="term" value="C:cytoplasm"/>
    <property type="evidence" value="ECO:0007669"/>
    <property type="project" value="UniProtKB-SubCell"/>
</dbReference>
<feature type="binding site" evidence="7">
    <location>
        <begin position="224"/>
        <end position="229"/>
    </location>
    <ligand>
        <name>GTP</name>
        <dbReference type="ChEBI" id="CHEBI:37565"/>
    </ligand>
</feature>
<dbReference type="Pfam" id="PF10396">
    <property type="entry name" value="TrmE_N"/>
    <property type="match status" value="1"/>
</dbReference>
<dbReference type="OrthoDB" id="9805918at2"/>
<evidence type="ECO:0000256" key="7">
    <source>
        <dbReference type="HAMAP-Rule" id="MF_00379"/>
    </source>
</evidence>
<feature type="binding site" evidence="7">
    <location>
        <position position="249"/>
    </location>
    <ligand>
        <name>Mg(2+)</name>
        <dbReference type="ChEBI" id="CHEBI:18420"/>
    </ligand>
</feature>
<name>A0A0M6XQA9_9RHOB</name>
<feature type="binding site" evidence="7">
    <location>
        <position position="224"/>
    </location>
    <ligand>
        <name>K(+)</name>
        <dbReference type="ChEBI" id="CHEBI:29103"/>
    </ligand>
</feature>
<accession>A0A0M6XQA9</accession>
<dbReference type="Gene3D" id="3.30.1360.120">
    <property type="entry name" value="Probable tRNA modification gtpase trme, domain 1"/>
    <property type="match status" value="1"/>
</dbReference>
<dbReference type="Gene3D" id="1.20.120.430">
    <property type="entry name" value="tRNA modification GTPase MnmE domain 2"/>
    <property type="match status" value="1"/>
</dbReference>
<keyword evidence="7" id="KW-0963">Cytoplasm</keyword>
<sequence length="429" mass="45498">MEETIFALATAQGKAGVAVVRLSGGQSVAVLNALGGTAPGPRSSRLCVLRDESGDVLDHALVLRFAEGASFTGEDVVELHLHGSVAIVRAVLAAIQATGLARLAEPGEFTRRALMNGRLDLAQVQGLADAIDAETDSQRRHAMRVMGGEVGEMIAGWRTKLVRAIALVEATIDFADEDVPEDVDPEVLDLIDDVRQSVAEELAGVKGATRLKTGFEVAIVGAPNAGKSSLLNALARSDVAIVSEIAGTTRDVIEVRIDINGLPVTFLDTAGLRDTTDAIERLGVERAKTRADRADLRVFLYDAVDQPSWPVEVRDQDIVMRTKVDLCDDGTAGISSVTGFGLKSLTDSVFRTLEGEVADAGLISQARDREALESASAALDEVARRYDALPPEIASEMLRKAADTLQTIIGGVDIEAILDEVFSSFCLGK</sequence>
<dbReference type="STRING" id="282197.SAMN04488517_101712"/>
<feature type="binding site" evidence="7">
    <location>
        <position position="118"/>
    </location>
    <ligand>
        <name>(6S)-5-formyl-5,6,7,8-tetrahydrofolate</name>
        <dbReference type="ChEBI" id="CHEBI:57457"/>
    </ligand>
</feature>
<dbReference type="GO" id="GO:0030488">
    <property type="term" value="P:tRNA methylation"/>
    <property type="evidence" value="ECO:0007669"/>
    <property type="project" value="TreeGrafter"/>
</dbReference>
<feature type="binding site" evidence="7">
    <location>
        <position position="243"/>
    </location>
    <ligand>
        <name>K(+)</name>
        <dbReference type="ChEBI" id="CHEBI:29103"/>
    </ligand>
</feature>
<keyword evidence="11" id="KW-1185">Reference proteome</keyword>
<dbReference type="NCBIfam" id="TIGR00231">
    <property type="entry name" value="small_GTP"/>
    <property type="match status" value="1"/>
</dbReference>
<dbReference type="Gene3D" id="3.40.50.300">
    <property type="entry name" value="P-loop containing nucleotide triphosphate hydrolases"/>
    <property type="match status" value="1"/>
</dbReference>
<comment type="cofactor">
    <cofactor evidence="7">
        <name>K(+)</name>
        <dbReference type="ChEBI" id="CHEBI:29103"/>
    </cofactor>
    <text evidence="7">Binds 1 potassium ion per subunit.</text>
</comment>
<feature type="binding site" evidence="7">
    <location>
        <position position="248"/>
    </location>
    <ligand>
        <name>K(+)</name>
        <dbReference type="ChEBI" id="CHEBI:29103"/>
    </ligand>
</feature>
<evidence type="ECO:0000256" key="6">
    <source>
        <dbReference type="ARBA" id="ARBA00023134"/>
    </source>
</evidence>
<organism evidence="10 11">
    <name type="scientific">Jannaschia rubra</name>
    <dbReference type="NCBI Taxonomy" id="282197"/>
    <lineage>
        <taxon>Bacteria</taxon>
        <taxon>Pseudomonadati</taxon>
        <taxon>Pseudomonadota</taxon>
        <taxon>Alphaproteobacteria</taxon>
        <taxon>Rhodobacterales</taxon>
        <taxon>Roseobacteraceae</taxon>
        <taxon>Jannaschia</taxon>
    </lineage>
</organism>
<dbReference type="AlphaFoldDB" id="A0A0M6XQA9"/>
<keyword evidence="7" id="KW-0460">Magnesium</keyword>
<dbReference type="RefSeq" id="WP_055682207.1">
    <property type="nucleotide sequence ID" value="NZ_CXPG01000014.1"/>
</dbReference>
<dbReference type="CDD" id="cd14858">
    <property type="entry name" value="TrmE_N"/>
    <property type="match status" value="1"/>
</dbReference>
<keyword evidence="7" id="KW-0479">Metal-binding</keyword>
<evidence type="ECO:0000256" key="8">
    <source>
        <dbReference type="RuleBase" id="RU003313"/>
    </source>
</evidence>
<dbReference type="InterPro" id="IPR018948">
    <property type="entry name" value="GTP-bd_TrmE_N"/>
</dbReference>
<dbReference type="GO" id="GO:0046872">
    <property type="term" value="F:metal ion binding"/>
    <property type="evidence" value="ECO:0007669"/>
    <property type="project" value="UniProtKB-KW"/>
</dbReference>
<feature type="binding site" evidence="7">
    <location>
        <position position="21"/>
    </location>
    <ligand>
        <name>(6S)-5-formyl-5,6,7,8-tetrahydrofolate</name>
        <dbReference type="ChEBI" id="CHEBI:57457"/>
    </ligand>
</feature>
<evidence type="ECO:0000256" key="5">
    <source>
        <dbReference type="ARBA" id="ARBA00022958"/>
    </source>
</evidence>
<dbReference type="InterPro" id="IPR031168">
    <property type="entry name" value="G_TrmE"/>
</dbReference>
<dbReference type="Pfam" id="PF01926">
    <property type="entry name" value="MMR_HSR1"/>
    <property type="match status" value="1"/>
</dbReference>
<keyword evidence="4 7" id="KW-0378">Hydrolase</keyword>
<gene>
    <name evidence="7 10" type="primary">mnmE</name>
    <name evidence="7" type="synonym">trmE</name>
    <name evidence="10" type="ORF">JAN5088_01549</name>
</gene>
<feature type="binding site" evidence="7">
    <location>
        <position position="245"/>
    </location>
    <ligand>
        <name>K(+)</name>
        <dbReference type="ChEBI" id="CHEBI:29103"/>
    </ligand>
</feature>
<dbReference type="InterPro" id="IPR006073">
    <property type="entry name" value="GTP-bd"/>
</dbReference>